<dbReference type="Pfam" id="PF00085">
    <property type="entry name" value="Thioredoxin"/>
    <property type="match status" value="2"/>
</dbReference>
<protein>
    <recommendedName>
        <fullName evidence="9">Thioredoxin domain-containing protein</fullName>
    </recommendedName>
</protein>
<comment type="function">
    <text evidence="5">Probable disulfide isomerase, which participates in the folding of proteins containing disulfide bonds. May act as a dithiol oxidase. Acts as a regulator of endoplasmic reticulum-mitochondria contact sites via its ability to regulate redox signals.</text>
</comment>
<feature type="transmembrane region" description="Helical" evidence="7">
    <location>
        <begin position="585"/>
        <end position="601"/>
    </location>
</feature>
<feature type="compositionally biased region" description="Acidic residues" evidence="6">
    <location>
        <begin position="138"/>
        <end position="203"/>
    </location>
</feature>
<sequence>MRIFKVTGLGIGFLTATIQAASIELRKDNIKTHISSGQWFIEHFSPYCGHCKQFAPTWEQLTEDFGHFAEEKDFHFGTVDCSVQGDLCDEHDVRGTPEIQLWNAGQKVEKYTESRDYDVLAEYIKKKANAYSENNGLGDEEETFENEEISEEGENDINEEQEDEEENDLNEEEPEEDEEEPEEDEEEPEEDEEEIDEEAEEIEEKVVVKPDEKAQQTEETTEKSLPNPLGISVDLNEKQMKEVLSKPSDVWFIKFYAPWCPHCQALAPTWEALASQLQNEVNIGEVNCDDHGGICNEHGIEGYPTLLLFGNGKPINYNSDRSLMSLIRFAKANAGPVVKQVNMGELEKYVKAKDVSLVYLSNNKEIPELIERAARNYMNTVSFYATEDTKVFKAYNVGYSDIPAVMVLKDGKQKMYTAHDFKDTESNEKTLFDWIEKEQYPLVSKLNPSNYQYILEGKKPVVLNIINAQDTVSQARFHNVAIAWDRSSQGDGAIFAEMDHAIWGQYVRDKFNVEHNNVPKIVIYNTATSEYFDKDVKGVELSSENPEGIYLILENLDRLRGSSALAVHEKVFNSVQNGFHAVGKHWFISIILFSVLGSYLYKRSSNRRPKKAYILPSHND</sequence>
<organism evidence="10 11">
    <name type="scientific">Rhizopus oryzae</name>
    <name type="common">Mucormycosis agent</name>
    <name type="synonym">Rhizopus arrhizus var. delemar</name>
    <dbReference type="NCBI Taxonomy" id="64495"/>
    <lineage>
        <taxon>Eukaryota</taxon>
        <taxon>Fungi</taxon>
        <taxon>Fungi incertae sedis</taxon>
        <taxon>Mucoromycota</taxon>
        <taxon>Mucoromycotina</taxon>
        <taxon>Mucoromycetes</taxon>
        <taxon>Mucorales</taxon>
        <taxon>Mucorineae</taxon>
        <taxon>Rhizopodaceae</taxon>
        <taxon>Rhizopus</taxon>
    </lineage>
</organism>
<evidence type="ECO:0000313" key="10">
    <source>
        <dbReference type="EMBL" id="KAG1302643.1"/>
    </source>
</evidence>
<dbReference type="Proteomes" id="UP000716291">
    <property type="component" value="Unassembled WGS sequence"/>
</dbReference>
<evidence type="ECO:0000256" key="6">
    <source>
        <dbReference type="SAM" id="MobiDB-lite"/>
    </source>
</evidence>
<dbReference type="OrthoDB" id="427280at2759"/>
<reference evidence="10" key="1">
    <citation type="journal article" date="2020" name="Microb. Genom.">
        <title>Genetic diversity of clinical and environmental Mucorales isolates obtained from an investigation of mucormycosis cases among solid organ transplant recipients.</title>
        <authorList>
            <person name="Nguyen M.H."/>
            <person name="Kaul D."/>
            <person name="Muto C."/>
            <person name="Cheng S.J."/>
            <person name="Richter R.A."/>
            <person name="Bruno V.M."/>
            <person name="Liu G."/>
            <person name="Beyhan S."/>
            <person name="Sundermann A.J."/>
            <person name="Mounaud S."/>
            <person name="Pasculle A.W."/>
            <person name="Nierman W.C."/>
            <person name="Driscoll E."/>
            <person name="Cumbie R."/>
            <person name="Clancy C.J."/>
            <person name="Dupont C.L."/>
        </authorList>
    </citation>
    <scope>NUCLEOTIDE SEQUENCE</scope>
    <source>
        <strain evidence="10">GL11</strain>
    </source>
</reference>
<keyword evidence="8" id="KW-0732">Signal</keyword>
<dbReference type="CDD" id="cd02961">
    <property type="entry name" value="PDI_a_family"/>
    <property type="match status" value="1"/>
</dbReference>
<evidence type="ECO:0000256" key="2">
    <source>
        <dbReference type="ARBA" id="ARBA00022692"/>
    </source>
</evidence>
<dbReference type="PANTHER" id="PTHR46426:SF1">
    <property type="entry name" value="PROTEIN DISULFIDE-ISOMERASE TMX3"/>
    <property type="match status" value="1"/>
</dbReference>
<dbReference type="GO" id="GO:0005789">
    <property type="term" value="C:endoplasmic reticulum membrane"/>
    <property type="evidence" value="ECO:0007669"/>
    <property type="project" value="UniProtKB-SubCell"/>
</dbReference>
<dbReference type="SUPFAM" id="SSF52833">
    <property type="entry name" value="Thioredoxin-like"/>
    <property type="match status" value="3"/>
</dbReference>
<feature type="signal peptide" evidence="8">
    <location>
        <begin position="1"/>
        <end position="20"/>
    </location>
</feature>
<dbReference type="Gene3D" id="3.40.30.10">
    <property type="entry name" value="Glutaredoxin"/>
    <property type="match status" value="4"/>
</dbReference>
<feature type="domain" description="Thioredoxin" evidence="9">
    <location>
        <begin position="9"/>
        <end position="129"/>
    </location>
</feature>
<evidence type="ECO:0000256" key="8">
    <source>
        <dbReference type="SAM" id="SignalP"/>
    </source>
</evidence>
<dbReference type="AlphaFoldDB" id="A0A9P6X0U5"/>
<dbReference type="PROSITE" id="PS00194">
    <property type="entry name" value="THIOREDOXIN_1"/>
    <property type="match status" value="1"/>
</dbReference>
<dbReference type="InterPro" id="IPR036249">
    <property type="entry name" value="Thioredoxin-like_sf"/>
</dbReference>
<dbReference type="InterPro" id="IPR013766">
    <property type="entry name" value="Thioredoxin_domain"/>
</dbReference>
<dbReference type="InterPro" id="IPR017937">
    <property type="entry name" value="Thioredoxin_CS"/>
</dbReference>
<dbReference type="EMBL" id="JAANQT010002337">
    <property type="protein sequence ID" value="KAG1302643.1"/>
    <property type="molecule type" value="Genomic_DNA"/>
</dbReference>
<comment type="caution">
    <text evidence="10">The sequence shown here is derived from an EMBL/GenBank/DDBJ whole genome shotgun (WGS) entry which is preliminary data.</text>
</comment>
<evidence type="ECO:0000256" key="4">
    <source>
        <dbReference type="ARBA" id="ARBA00023136"/>
    </source>
</evidence>
<evidence type="ECO:0000256" key="3">
    <source>
        <dbReference type="ARBA" id="ARBA00022989"/>
    </source>
</evidence>
<accession>A0A9P6X0U5</accession>
<proteinExistence type="predicted"/>
<keyword evidence="11" id="KW-1185">Reference proteome</keyword>
<evidence type="ECO:0000313" key="11">
    <source>
        <dbReference type="Proteomes" id="UP000716291"/>
    </source>
</evidence>
<dbReference type="PANTHER" id="PTHR46426">
    <property type="entry name" value="PROTEIN DISULFIDE-ISOMERASE TMX3"/>
    <property type="match status" value="1"/>
</dbReference>
<name>A0A9P6X0U5_RHIOR</name>
<keyword evidence="4 7" id="KW-0472">Membrane</keyword>
<gene>
    <name evidence="10" type="ORF">G6F64_010753</name>
</gene>
<feature type="chain" id="PRO_5040391561" description="Thioredoxin domain-containing protein" evidence="8">
    <location>
        <begin position="21"/>
        <end position="620"/>
    </location>
</feature>
<dbReference type="Pfam" id="PF13848">
    <property type="entry name" value="Thioredoxin_6"/>
    <property type="match status" value="1"/>
</dbReference>
<feature type="region of interest" description="Disordered" evidence="6">
    <location>
        <begin position="133"/>
        <end position="230"/>
    </location>
</feature>
<feature type="domain" description="Thioredoxin" evidence="9">
    <location>
        <begin position="214"/>
        <end position="335"/>
    </location>
</feature>
<evidence type="ECO:0000256" key="5">
    <source>
        <dbReference type="ARBA" id="ARBA00045246"/>
    </source>
</evidence>
<keyword evidence="2 7" id="KW-0812">Transmembrane</keyword>
<comment type="subcellular location">
    <subcellularLocation>
        <location evidence="1">Endoplasmic reticulum membrane</location>
        <topology evidence="1">Single-pass membrane protein</topology>
    </subcellularLocation>
</comment>
<keyword evidence="3 7" id="KW-1133">Transmembrane helix</keyword>
<feature type="compositionally biased region" description="Basic and acidic residues" evidence="6">
    <location>
        <begin position="204"/>
        <end position="222"/>
    </location>
</feature>
<evidence type="ECO:0000256" key="7">
    <source>
        <dbReference type="SAM" id="Phobius"/>
    </source>
</evidence>
<evidence type="ECO:0000256" key="1">
    <source>
        <dbReference type="ARBA" id="ARBA00004389"/>
    </source>
</evidence>
<evidence type="ECO:0000259" key="9">
    <source>
        <dbReference type="PROSITE" id="PS51352"/>
    </source>
</evidence>
<dbReference type="InterPro" id="IPR052250">
    <property type="entry name" value="PDI_TMX3"/>
</dbReference>
<dbReference type="PROSITE" id="PS51352">
    <property type="entry name" value="THIOREDOXIN_2"/>
    <property type="match status" value="2"/>
</dbReference>